<feature type="compositionally biased region" description="Acidic residues" evidence="16">
    <location>
        <begin position="804"/>
        <end position="857"/>
    </location>
</feature>
<dbReference type="AlphaFoldDB" id="A0A8J6GTD1"/>
<dbReference type="InterPro" id="IPR006821">
    <property type="entry name" value="Intermed_filament_DNA-bd"/>
</dbReference>
<keyword evidence="6" id="KW-0007">Acetylation</keyword>
<keyword evidence="5 14" id="KW-0403">Intermediate filament</keyword>
<dbReference type="Gene3D" id="1.20.5.1160">
    <property type="entry name" value="Vasodilator-stimulated phosphoprotein"/>
    <property type="match status" value="1"/>
</dbReference>
<feature type="domain" description="IF rod" evidence="17">
    <location>
        <begin position="314"/>
        <end position="625"/>
    </location>
</feature>
<evidence type="ECO:0000256" key="8">
    <source>
        <dbReference type="ARBA" id="ARBA00023212"/>
    </source>
</evidence>
<comment type="subcellular location">
    <subcellularLocation>
        <location evidence="2">Cell projection</location>
        <location evidence="2">Axon</location>
    </subcellularLocation>
    <subcellularLocation>
        <location evidence="1">Cytoplasm</location>
        <location evidence="1">Cytoskeleton</location>
    </subcellularLocation>
</comment>
<proteinExistence type="inferred from homology"/>
<feature type="compositionally biased region" description="Basic and acidic residues" evidence="16">
    <location>
        <begin position="792"/>
        <end position="803"/>
    </location>
</feature>
<evidence type="ECO:0000256" key="10">
    <source>
        <dbReference type="ARBA" id="ARBA00033132"/>
    </source>
</evidence>
<evidence type="ECO:0000259" key="17">
    <source>
        <dbReference type="PROSITE" id="PS51842"/>
    </source>
</evidence>
<evidence type="ECO:0000256" key="12">
    <source>
        <dbReference type="ARBA" id="ARBA00046817"/>
    </source>
</evidence>
<dbReference type="SUPFAM" id="SSF64593">
    <property type="entry name" value="Intermediate filament protein, coiled coil region"/>
    <property type="match status" value="2"/>
</dbReference>
<protein>
    <recommendedName>
        <fullName evidence="3">Neurofilament light polypeptide</fullName>
    </recommendedName>
    <alternativeName>
        <fullName evidence="10">Neurofilament triplet L protein</fullName>
    </alternativeName>
</protein>
<evidence type="ECO:0000256" key="3">
    <source>
        <dbReference type="ARBA" id="ARBA00019275"/>
    </source>
</evidence>
<dbReference type="PANTHER" id="PTHR45652:SF8">
    <property type="entry name" value="NEUROFILAMENT LIGHT POLYPEPTIDE"/>
    <property type="match status" value="1"/>
</dbReference>
<dbReference type="GO" id="GO:0099160">
    <property type="term" value="C:postsynaptic intermediate filament cytoskeleton"/>
    <property type="evidence" value="ECO:0007669"/>
    <property type="project" value="TreeGrafter"/>
</dbReference>
<dbReference type="InterPro" id="IPR039008">
    <property type="entry name" value="IF_rod_dom"/>
</dbReference>
<feature type="region of interest" description="Disordered" evidence="16">
    <location>
        <begin position="673"/>
        <end position="875"/>
    </location>
</feature>
<accession>A0A8J6GTD1</accession>
<dbReference type="InterPro" id="IPR002957">
    <property type="entry name" value="Keratin_I"/>
</dbReference>
<evidence type="ECO:0000256" key="4">
    <source>
        <dbReference type="ARBA" id="ARBA00022490"/>
    </source>
</evidence>
<dbReference type="EMBL" id="JAATJU010020180">
    <property type="protein sequence ID" value="KAH0516493.1"/>
    <property type="molecule type" value="Genomic_DNA"/>
</dbReference>
<dbReference type="GO" id="GO:0033693">
    <property type="term" value="P:neurofilament bundle assembly"/>
    <property type="evidence" value="ECO:0007669"/>
    <property type="project" value="TreeGrafter"/>
</dbReference>
<dbReference type="PROSITE" id="PS51842">
    <property type="entry name" value="IF_ROD_2"/>
    <property type="match status" value="1"/>
</dbReference>
<dbReference type="Gene3D" id="1.20.5.500">
    <property type="entry name" value="Single helix bin"/>
    <property type="match status" value="1"/>
</dbReference>
<dbReference type="GO" id="GO:0099184">
    <property type="term" value="F:structural constituent of postsynaptic intermediate filament cytoskeleton"/>
    <property type="evidence" value="ECO:0007669"/>
    <property type="project" value="TreeGrafter"/>
</dbReference>
<feature type="region of interest" description="Disordered" evidence="16">
    <location>
        <begin position="199"/>
        <end position="220"/>
    </location>
</feature>
<dbReference type="FunFam" id="1.20.5.500:FF:000001">
    <property type="entry name" value="Type II keratin 23"/>
    <property type="match status" value="1"/>
</dbReference>
<keyword evidence="4" id="KW-0963">Cytoplasm</keyword>
<evidence type="ECO:0000256" key="14">
    <source>
        <dbReference type="RuleBase" id="RU000685"/>
    </source>
</evidence>
<dbReference type="GO" id="GO:0030424">
    <property type="term" value="C:axon"/>
    <property type="evidence" value="ECO:0007669"/>
    <property type="project" value="UniProtKB-SubCell"/>
</dbReference>
<evidence type="ECO:0000256" key="15">
    <source>
        <dbReference type="SAM" id="Coils"/>
    </source>
</evidence>
<dbReference type="PRINTS" id="PR01248">
    <property type="entry name" value="TYPE1KERATIN"/>
</dbReference>
<sequence length="875" mass="98584">MSLTEENLGCNLLMAREAIDQIAVCPLGNNAGTGGCWVFDFLSCCSLDQEIFLRTTQSSTNQTPQRYVAQNENSSHKCEDLMTRDLRAPQTQGLDSCLPASCRISKMRMTGVFKSLRFGDDEMKLSKGLPLHRATGHNSPNFTFLFENRYPYPSLDQLKEPVRQWYAEQIEQNANCRLQNGFSYFLQISAVSFRNCRNPQRESENAAPTSSTSAPGLRGTPAATMSSFGYDPYFSTSYKRRYVETPRVHISSVRSGYSTARSAYSSYSAPVSSSLSVRRSYSSSSGSLMPSLENLDLSQVAAISNDLKSIRTQEKAQLQDLNDRFASFIERVHELEQQNKVLEAELLVLRQKHSEPSRFRALYEQEIRDLRLAAEDATNEKQALQGEREGLEETLRNLQARYEEEVLSREDAEGRLMEARKGADEAALARAELEKRIDSLMDEIAFLKKVHEEEIAELQAQIQYAQISVEMDVSSKPDLSAALKDIRAQYEKLAAKNMQNAEEWFKSRFTVLTESAAKNTDAVRAAKDEVSESRRLLKAKTLEIEACRGMNEALEKQLQELEDKQNADISAMQDTINKLENELRSTKSEMARYLKEYQDLLNVKMALDIEIAAYRKLLEGEETRLSFTSVGSLTSGYSQSSQIFGRSAYSGLQSSSYLMSARSFPAYYTSHVQEEQTEVEETIEATKAEEAKDEPPSEGEAEEEEKEKEEGEEEEGAEEEEAAKDESEDTKEEEEGGEGEEEDTKESEEEEKKDGEHVNIFWNVHGLISDNGLHSQSSHVQEEQTEVEETIEATKAEEAKDEPPSEGEAEEEEKEKEEGEEEEGAEEEEAAKDESEDTKEEEEGGEGEEEDTKESEEEEKKDGGAGEEQATKKKD</sequence>
<comment type="subunit">
    <text evidence="12">Forms homodimers (in vitro). Forms heterodimers with NEFH or NEFM; which can further hetero-oligomerize (in vitro). Forms heterodimers with INA (in vitro). Interacts with ARHGEF28. Interacts with TRIM2.</text>
</comment>
<dbReference type="InterPro" id="IPR050405">
    <property type="entry name" value="Intermediate_filament"/>
</dbReference>
<dbReference type="PANTHER" id="PTHR45652">
    <property type="entry name" value="GLIAL FIBRILLARY ACIDIC PROTEIN"/>
    <property type="match status" value="1"/>
</dbReference>
<dbReference type="Pfam" id="PF04732">
    <property type="entry name" value="Filament_head"/>
    <property type="match status" value="1"/>
</dbReference>
<dbReference type="PROSITE" id="PS00226">
    <property type="entry name" value="IF_ROD_1"/>
    <property type="match status" value="1"/>
</dbReference>
<comment type="similarity">
    <text evidence="13 14">Belongs to the intermediate filament family.</text>
</comment>
<reference evidence="18" key="1">
    <citation type="submission" date="2020-03" db="EMBL/GenBank/DDBJ databases">
        <title>Studies in the Genomics of Life Span.</title>
        <authorList>
            <person name="Glass D."/>
        </authorList>
    </citation>
    <scope>NUCLEOTIDE SEQUENCE</scope>
    <source>
        <strain evidence="18">LTLLF</strain>
        <tissue evidence="18">Muscle</tissue>
    </source>
</reference>
<evidence type="ECO:0000256" key="2">
    <source>
        <dbReference type="ARBA" id="ARBA00004489"/>
    </source>
</evidence>
<keyword evidence="7 15" id="KW-0175">Coiled coil</keyword>
<name>A0A8J6GTD1_MICOH</name>
<evidence type="ECO:0000256" key="9">
    <source>
        <dbReference type="ARBA" id="ARBA00023273"/>
    </source>
</evidence>
<feature type="coiled-coil region" evidence="15">
    <location>
        <begin position="537"/>
        <end position="603"/>
    </location>
</feature>
<evidence type="ECO:0000256" key="1">
    <source>
        <dbReference type="ARBA" id="ARBA00004245"/>
    </source>
</evidence>
<dbReference type="GO" id="GO:0005882">
    <property type="term" value="C:intermediate filament"/>
    <property type="evidence" value="ECO:0007669"/>
    <property type="project" value="UniProtKB-KW"/>
</dbReference>
<evidence type="ECO:0000256" key="13">
    <source>
        <dbReference type="ARBA" id="ARBA00061646"/>
    </source>
</evidence>
<keyword evidence="9" id="KW-0966">Cell projection</keyword>
<evidence type="ECO:0000256" key="11">
    <source>
        <dbReference type="ARBA" id="ARBA00046027"/>
    </source>
</evidence>
<evidence type="ECO:0000256" key="7">
    <source>
        <dbReference type="ARBA" id="ARBA00023054"/>
    </source>
</evidence>
<feature type="compositionally biased region" description="Basic and acidic residues" evidence="16">
    <location>
        <begin position="684"/>
        <end position="695"/>
    </location>
</feature>
<dbReference type="FunFam" id="1.20.5.170:FF:000002">
    <property type="entry name" value="Type I keratin KA11"/>
    <property type="match status" value="1"/>
</dbReference>
<evidence type="ECO:0000256" key="16">
    <source>
        <dbReference type="SAM" id="MobiDB-lite"/>
    </source>
</evidence>
<dbReference type="Gene3D" id="1.20.5.170">
    <property type="match status" value="1"/>
</dbReference>
<gene>
    <name evidence="18" type="ORF">LTLLF_125165</name>
</gene>
<evidence type="ECO:0000313" key="19">
    <source>
        <dbReference type="Proteomes" id="UP000710432"/>
    </source>
</evidence>
<feature type="compositionally biased region" description="Acidic residues" evidence="16">
    <location>
        <begin position="696"/>
        <end position="749"/>
    </location>
</feature>
<dbReference type="Pfam" id="PF00038">
    <property type="entry name" value="Filament"/>
    <property type="match status" value="1"/>
</dbReference>
<evidence type="ECO:0000313" key="18">
    <source>
        <dbReference type="EMBL" id="KAH0516493.1"/>
    </source>
</evidence>
<dbReference type="Proteomes" id="UP000710432">
    <property type="component" value="Unassembled WGS sequence"/>
</dbReference>
<comment type="function">
    <text evidence="11">Neurofilaments usually contain three intermediate filament proteins: NEFL, NEFM, and NEFH which are involved in the maintenance of neuronal caliber. May additionally cooperate with the neuronal intermediate filament proteins PRPH and INA to form neuronal filamentous networks.</text>
</comment>
<keyword evidence="8" id="KW-0206">Cytoskeleton</keyword>
<comment type="caution">
    <text evidence="18">The sequence shown here is derived from an EMBL/GenBank/DDBJ whole genome shotgun (WGS) entry which is preliminary data.</text>
</comment>
<dbReference type="GO" id="GO:0005737">
    <property type="term" value="C:cytoplasm"/>
    <property type="evidence" value="ECO:0007669"/>
    <property type="project" value="TreeGrafter"/>
</dbReference>
<evidence type="ECO:0000256" key="6">
    <source>
        <dbReference type="ARBA" id="ARBA00022990"/>
    </source>
</evidence>
<feature type="coiled-coil region" evidence="15">
    <location>
        <begin position="318"/>
        <end position="503"/>
    </location>
</feature>
<organism evidence="18 19">
    <name type="scientific">Microtus ochrogaster</name>
    <name type="common">Prairie vole</name>
    <dbReference type="NCBI Taxonomy" id="79684"/>
    <lineage>
        <taxon>Eukaryota</taxon>
        <taxon>Metazoa</taxon>
        <taxon>Chordata</taxon>
        <taxon>Craniata</taxon>
        <taxon>Vertebrata</taxon>
        <taxon>Euteleostomi</taxon>
        <taxon>Mammalia</taxon>
        <taxon>Eutheria</taxon>
        <taxon>Euarchontoglires</taxon>
        <taxon>Glires</taxon>
        <taxon>Rodentia</taxon>
        <taxon>Myomorpha</taxon>
        <taxon>Muroidea</taxon>
        <taxon>Cricetidae</taxon>
        <taxon>Arvicolinae</taxon>
        <taxon>Microtus</taxon>
    </lineage>
</organism>
<dbReference type="FunFam" id="1.20.5.1160:FF:000001">
    <property type="entry name" value="Keratin type II"/>
    <property type="match status" value="1"/>
</dbReference>
<feature type="compositionally biased region" description="Basic and acidic residues" evidence="16">
    <location>
        <begin position="858"/>
        <end position="875"/>
    </location>
</feature>
<evidence type="ECO:0000256" key="5">
    <source>
        <dbReference type="ARBA" id="ARBA00022754"/>
    </source>
</evidence>
<dbReference type="SMART" id="SM01391">
    <property type="entry name" value="Filament"/>
    <property type="match status" value="1"/>
</dbReference>
<dbReference type="InterPro" id="IPR018039">
    <property type="entry name" value="IF_conserved"/>
</dbReference>